<gene>
    <name evidence="5" type="ORF">AUP44_26425</name>
</gene>
<dbReference type="Proteomes" id="UP000075787">
    <property type="component" value="Unassembled WGS sequence"/>
</dbReference>
<dbReference type="EMBL" id="LPZR01000108">
    <property type="protein sequence ID" value="KYO53736.1"/>
    <property type="molecule type" value="Genomic_DNA"/>
</dbReference>
<proteinExistence type="predicted"/>
<dbReference type="GO" id="GO:0006355">
    <property type="term" value="P:regulation of DNA-templated transcription"/>
    <property type="evidence" value="ECO:0007669"/>
    <property type="project" value="InterPro"/>
</dbReference>
<dbReference type="Gene3D" id="1.10.10.10">
    <property type="entry name" value="Winged helix-like DNA-binding domain superfamily/Winged helix DNA-binding domain"/>
    <property type="match status" value="1"/>
</dbReference>
<dbReference type="PRINTS" id="PR00038">
    <property type="entry name" value="HTHLUXR"/>
</dbReference>
<evidence type="ECO:0000313" key="6">
    <source>
        <dbReference type="Proteomes" id="UP000075787"/>
    </source>
</evidence>
<dbReference type="PANTHER" id="PTHR44688">
    <property type="entry name" value="DNA-BINDING TRANSCRIPTIONAL ACTIVATOR DEVR_DOSR"/>
    <property type="match status" value="1"/>
</dbReference>
<dbReference type="GO" id="GO:0003677">
    <property type="term" value="F:DNA binding"/>
    <property type="evidence" value="ECO:0007669"/>
    <property type="project" value="UniProtKB-KW"/>
</dbReference>
<evidence type="ECO:0000256" key="1">
    <source>
        <dbReference type="ARBA" id="ARBA00023015"/>
    </source>
</evidence>
<dbReference type="SUPFAM" id="SSF46894">
    <property type="entry name" value="C-terminal effector domain of the bipartite response regulators"/>
    <property type="match status" value="1"/>
</dbReference>
<feature type="domain" description="HTH luxR-type" evidence="4">
    <location>
        <begin position="192"/>
        <end position="257"/>
    </location>
</feature>
<dbReference type="InterPro" id="IPR029016">
    <property type="entry name" value="GAF-like_dom_sf"/>
</dbReference>
<keyword evidence="3" id="KW-0804">Transcription</keyword>
<keyword evidence="1" id="KW-0805">Transcription regulation</keyword>
<dbReference type="SUPFAM" id="SSF55781">
    <property type="entry name" value="GAF domain-like"/>
    <property type="match status" value="1"/>
</dbReference>
<evidence type="ECO:0000256" key="3">
    <source>
        <dbReference type="ARBA" id="ARBA00023163"/>
    </source>
</evidence>
<sequence>MQGDAAAGARRPARWMGEAAMEIDADRLGRTLAALGRADDPRGFATAGARSIAALFDAPRAVLSLRGTDGGESRFIAWPGWCAETYRRQVRSHDPIRAWLDDSRPGTSPVVRLSDLVPGHGLQRAPYFETLLRPTGARHVLTLAIRQGGRIAAALSLVRNQDAPDFSTEDRSLAAALVPALEMSYALAHRRPHAAAQPFTAREAEIARLAADGATNKAIARRLGLSPETVKNHLRAVFAKAGVANRTALCAWMLSRGP</sequence>
<dbReference type="InterPro" id="IPR016032">
    <property type="entry name" value="Sig_transdc_resp-reg_C-effctor"/>
</dbReference>
<dbReference type="CDD" id="cd06170">
    <property type="entry name" value="LuxR_C_like"/>
    <property type="match status" value="1"/>
</dbReference>
<evidence type="ECO:0000313" key="5">
    <source>
        <dbReference type="EMBL" id="KYO53736.1"/>
    </source>
</evidence>
<dbReference type="Pfam" id="PF00196">
    <property type="entry name" value="GerE"/>
    <property type="match status" value="1"/>
</dbReference>
<dbReference type="Pfam" id="PF01590">
    <property type="entry name" value="GAF"/>
    <property type="match status" value="1"/>
</dbReference>
<protein>
    <recommendedName>
        <fullName evidence="4">HTH luxR-type domain-containing protein</fullName>
    </recommendedName>
</protein>
<evidence type="ECO:0000259" key="4">
    <source>
        <dbReference type="PROSITE" id="PS50043"/>
    </source>
</evidence>
<keyword evidence="2" id="KW-0238">DNA-binding</keyword>
<reference evidence="5 6" key="1">
    <citation type="submission" date="2015-12" db="EMBL/GenBank/DDBJ databases">
        <title>Genome sequence of Tistrella mobilis MCCC 1A02139.</title>
        <authorList>
            <person name="Lu L."/>
            <person name="Lai Q."/>
            <person name="Shao Z."/>
            <person name="Qian P."/>
        </authorList>
    </citation>
    <scope>NUCLEOTIDE SEQUENCE [LARGE SCALE GENOMIC DNA]</scope>
    <source>
        <strain evidence="5 6">MCCC 1A02139</strain>
    </source>
</reference>
<dbReference type="PANTHER" id="PTHR44688:SF16">
    <property type="entry name" value="DNA-BINDING TRANSCRIPTIONAL ACTIVATOR DEVR_DOSR"/>
    <property type="match status" value="1"/>
</dbReference>
<dbReference type="PROSITE" id="PS00622">
    <property type="entry name" value="HTH_LUXR_1"/>
    <property type="match status" value="1"/>
</dbReference>
<accession>A0A162L8B0</accession>
<dbReference type="InterPro" id="IPR000792">
    <property type="entry name" value="Tscrpt_reg_LuxR_C"/>
</dbReference>
<dbReference type="AlphaFoldDB" id="A0A162L8B0"/>
<organism evidence="5 6">
    <name type="scientific">Tistrella mobilis</name>
    <dbReference type="NCBI Taxonomy" id="171437"/>
    <lineage>
        <taxon>Bacteria</taxon>
        <taxon>Pseudomonadati</taxon>
        <taxon>Pseudomonadota</taxon>
        <taxon>Alphaproteobacteria</taxon>
        <taxon>Geminicoccales</taxon>
        <taxon>Geminicoccaceae</taxon>
        <taxon>Tistrella</taxon>
    </lineage>
</organism>
<dbReference type="PROSITE" id="PS50043">
    <property type="entry name" value="HTH_LUXR_2"/>
    <property type="match status" value="1"/>
</dbReference>
<dbReference type="SMART" id="SM00421">
    <property type="entry name" value="HTH_LUXR"/>
    <property type="match status" value="1"/>
</dbReference>
<evidence type="ECO:0000256" key="2">
    <source>
        <dbReference type="ARBA" id="ARBA00023125"/>
    </source>
</evidence>
<dbReference type="InterPro" id="IPR003018">
    <property type="entry name" value="GAF"/>
</dbReference>
<comment type="caution">
    <text evidence="5">The sequence shown here is derived from an EMBL/GenBank/DDBJ whole genome shotgun (WGS) entry which is preliminary data.</text>
</comment>
<dbReference type="InterPro" id="IPR036388">
    <property type="entry name" value="WH-like_DNA-bd_sf"/>
</dbReference>
<name>A0A162L8B0_9PROT</name>
<dbReference type="Gene3D" id="3.30.450.40">
    <property type="match status" value="1"/>
</dbReference>